<reference evidence="2" key="1">
    <citation type="submission" date="2016-10" db="EMBL/GenBank/DDBJ databases">
        <authorList>
            <person name="Varghese N."/>
            <person name="Submissions S."/>
        </authorList>
    </citation>
    <scope>NUCLEOTIDE SEQUENCE [LARGE SCALE GENOMIC DNA]</scope>
    <source>
        <strain evidence="2">Nl14</strain>
    </source>
</reference>
<evidence type="ECO:0000313" key="1">
    <source>
        <dbReference type="EMBL" id="SFU77705.1"/>
    </source>
</evidence>
<protein>
    <submittedName>
        <fullName evidence="1">Uncharacterized protein</fullName>
    </submittedName>
</protein>
<gene>
    <name evidence="1" type="ORF">SAMN05216417_13110</name>
</gene>
<sequence>MSTKEFYRASTIKRVRRTAAQVEQLDRQIIEVLRQDHPQSVRHVFYRMTDPRLPEPVEKSDRGYRHVQERCVSLRRSGAIPYAWIADMSRQGYHVDTFSGASDFVERMAGLYRSDLWADSDYRCEVWAESRSIASVLLKDCQNLAVSLFPCGGFSSLSFVHETASQHNDSDDWRPLQIFYIGDYDPAGVLIDRSLEQEMRRHLSDDIELRFERIGINLDQIEEFNLPTKPRKESDARSQHIAFTVEAEAMPAGIMRQILRQKVEALLPENALAVAKVAEQSERAHLIQMAQFLYDSQRGA</sequence>
<organism evidence="1 2">
    <name type="scientific">Nitrosospira multiformis</name>
    <dbReference type="NCBI Taxonomy" id="1231"/>
    <lineage>
        <taxon>Bacteria</taxon>
        <taxon>Pseudomonadati</taxon>
        <taxon>Pseudomonadota</taxon>
        <taxon>Betaproteobacteria</taxon>
        <taxon>Nitrosomonadales</taxon>
        <taxon>Nitrosomonadaceae</taxon>
        <taxon>Nitrosospira</taxon>
    </lineage>
</organism>
<dbReference type="EMBL" id="FPBZ01000031">
    <property type="protein sequence ID" value="SFU77705.1"/>
    <property type="molecule type" value="Genomic_DNA"/>
</dbReference>
<dbReference type="OrthoDB" id="546653at2"/>
<evidence type="ECO:0000313" key="2">
    <source>
        <dbReference type="Proteomes" id="UP000182649"/>
    </source>
</evidence>
<dbReference type="AlphaFoldDB" id="A0A1I7IXP5"/>
<accession>A0A1I7IXP5</accession>
<dbReference type="Proteomes" id="UP000182649">
    <property type="component" value="Unassembled WGS sequence"/>
</dbReference>
<name>A0A1I7IXP5_9PROT</name>
<proteinExistence type="predicted"/>
<dbReference type="RefSeq" id="WP_143104404.1">
    <property type="nucleotide sequence ID" value="NZ_FPBZ01000031.1"/>
</dbReference>